<reference evidence="2" key="1">
    <citation type="submission" date="2021-03" db="EMBL/GenBank/DDBJ databases">
        <authorList>
            <person name="Kanchanasin P."/>
            <person name="Saeng-In P."/>
            <person name="Phongsopitanun W."/>
            <person name="Yuki M."/>
            <person name="Kudo T."/>
            <person name="Ohkuma M."/>
            <person name="Tanasupawat S."/>
        </authorList>
    </citation>
    <scope>NUCLEOTIDE SEQUENCE</scope>
    <source>
        <strain evidence="2">GKU 128</strain>
    </source>
</reference>
<dbReference type="EMBL" id="JAGEOJ010000026">
    <property type="protein sequence ID" value="MBO2454378.1"/>
    <property type="molecule type" value="Genomic_DNA"/>
</dbReference>
<proteinExistence type="predicted"/>
<dbReference type="Pfam" id="PF04149">
    <property type="entry name" value="DUF397"/>
    <property type="match status" value="1"/>
</dbReference>
<dbReference type="InterPro" id="IPR007278">
    <property type="entry name" value="DUF397"/>
</dbReference>
<evidence type="ECO:0000313" key="3">
    <source>
        <dbReference type="Proteomes" id="UP000669179"/>
    </source>
</evidence>
<dbReference type="RefSeq" id="WP_208262587.1">
    <property type="nucleotide sequence ID" value="NZ_JAGEOJ010000026.1"/>
</dbReference>
<name>A0A939PLP2_9ACTN</name>
<feature type="domain" description="DUF397" evidence="1">
    <location>
        <begin position="4"/>
        <end position="57"/>
    </location>
</feature>
<comment type="caution">
    <text evidence="2">The sequence shown here is derived from an EMBL/GenBank/DDBJ whole genome shotgun (WGS) entry which is preliminary data.</text>
</comment>
<protein>
    <submittedName>
        <fullName evidence="2">DUF397 domain-containing protein</fullName>
    </submittedName>
</protein>
<sequence length="59" mass="6601">MDDLTWRKATRSSEAGDNCIEVAGRSELVALRDSKEPRGPQLLISRADFGHFLEVIKKS</sequence>
<evidence type="ECO:0000313" key="2">
    <source>
        <dbReference type="EMBL" id="MBO2454378.1"/>
    </source>
</evidence>
<dbReference type="AlphaFoldDB" id="A0A939PLP2"/>
<organism evidence="2 3">
    <name type="scientific">Actinomadura barringtoniae</name>
    <dbReference type="NCBI Taxonomy" id="1427535"/>
    <lineage>
        <taxon>Bacteria</taxon>
        <taxon>Bacillati</taxon>
        <taxon>Actinomycetota</taxon>
        <taxon>Actinomycetes</taxon>
        <taxon>Streptosporangiales</taxon>
        <taxon>Thermomonosporaceae</taxon>
        <taxon>Actinomadura</taxon>
    </lineage>
</organism>
<dbReference type="Proteomes" id="UP000669179">
    <property type="component" value="Unassembled WGS sequence"/>
</dbReference>
<keyword evidence="3" id="KW-1185">Reference proteome</keyword>
<gene>
    <name evidence="2" type="ORF">J4573_45335</name>
</gene>
<evidence type="ECO:0000259" key="1">
    <source>
        <dbReference type="Pfam" id="PF04149"/>
    </source>
</evidence>
<accession>A0A939PLP2</accession>